<dbReference type="AlphaFoldDB" id="A0A6N6N3P5"/>
<comment type="caution">
    <text evidence="2">The sequence shown here is derived from an EMBL/GenBank/DDBJ whole genome shotgun (WGS) entry which is preliminary data.</text>
</comment>
<dbReference type="RefSeq" id="WP_151150795.1">
    <property type="nucleotide sequence ID" value="NZ_WAIE01000003.1"/>
</dbReference>
<dbReference type="OrthoDB" id="5465182at2"/>
<name>A0A6N6N3P5_9BACT</name>
<keyword evidence="1" id="KW-1133">Transmembrane helix</keyword>
<keyword evidence="3" id="KW-1185">Reference proteome</keyword>
<dbReference type="Proteomes" id="UP000438699">
    <property type="component" value="Unassembled WGS sequence"/>
</dbReference>
<reference evidence="2 3" key="1">
    <citation type="journal article" date="2017" name="Int. J. Syst. Evol. Microbiol.">
        <title>Desulfovibrio senegalensis sp. nov., a mesophilic sulfate reducer isolated from marine sediment.</title>
        <authorList>
            <person name="Thioye A."/>
            <person name="Gam Z.B.A."/>
            <person name="Mbengue M."/>
            <person name="Cayol J.L."/>
            <person name="Joseph-Bartoli M."/>
            <person name="Toure-Kane C."/>
            <person name="Labat M."/>
        </authorList>
    </citation>
    <scope>NUCLEOTIDE SEQUENCE [LARGE SCALE GENOMIC DNA]</scope>
    <source>
        <strain evidence="2 3">DSM 101509</strain>
    </source>
</reference>
<proteinExistence type="predicted"/>
<organism evidence="2 3">
    <name type="scientific">Pseudodesulfovibrio senegalensis</name>
    <dbReference type="NCBI Taxonomy" id="1721087"/>
    <lineage>
        <taxon>Bacteria</taxon>
        <taxon>Pseudomonadati</taxon>
        <taxon>Thermodesulfobacteriota</taxon>
        <taxon>Desulfovibrionia</taxon>
        <taxon>Desulfovibrionales</taxon>
        <taxon>Desulfovibrionaceae</taxon>
    </lineage>
</organism>
<dbReference type="EMBL" id="WAIE01000003">
    <property type="protein sequence ID" value="KAB1441703.1"/>
    <property type="molecule type" value="Genomic_DNA"/>
</dbReference>
<evidence type="ECO:0000256" key="1">
    <source>
        <dbReference type="SAM" id="Phobius"/>
    </source>
</evidence>
<evidence type="ECO:0000313" key="2">
    <source>
        <dbReference type="EMBL" id="KAB1441703.1"/>
    </source>
</evidence>
<evidence type="ECO:0000313" key="3">
    <source>
        <dbReference type="Proteomes" id="UP000438699"/>
    </source>
</evidence>
<feature type="transmembrane region" description="Helical" evidence="1">
    <location>
        <begin position="107"/>
        <end position="123"/>
    </location>
</feature>
<keyword evidence="1" id="KW-0812">Transmembrane</keyword>
<sequence>MAAPVAMSRVRAYVAGMITPRELMDLALARHRQPWNMTLQLGGCALLALALLLHGALVASMGLVLVGVGFMNLRLAPMRPGRWHTFLDRVLAAEVGWLNAPMGWRKLLRTAVLLGIVSVTFWALWMRDIAVLGMLVCMWAVYLAYRYNRTTGIDP</sequence>
<feature type="transmembrane region" description="Helical" evidence="1">
    <location>
        <begin position="45"/>
        <end position="73"/>
    </location>
</feature>
<gene>
    <name evidence="2" type="ORF">F8A88_08890</name>
</gene>
<accession>A0A6N6N3P5</accession>
<feature type="transmembrane region" description="Helical" evidence="1">
    <location>
        <begin position="129"/>
        <end position="145"/>
    </location>
</feature>
<keyword evidence="1" id="KW-0472">Membrane</keyword>
<protein>
    <submittedName>
        <fullName evidence="2">Uncharacterized protein</fullName>
    </submittedName>
</protein>